<accession>A0A0F9QXK4</accession>
<protein>
    <submittedName>
        <fullName evidence="1">Uncharacterized protein</fullName>
    </submittedName>
</protein>
<organism evidence="1">
    <name type="scientific">marine sediment metagenome</name>
    <dbReference type="NCBI Taxonomy" id="412755"/>
    <lineage>
        <taxon>unclassified sequences</taxon>
        <taxon>metagenomes</taxon>
        <taxon>ecological metagenomes</taxon>
    </lineage>
</organism>
<dbReference type="EMBL" id="LAZR01004301">
    <property type="protein sequence ID" value="KKN09843.1"/>
    <property type="molecule type" value="Genomic_DNA"/>
</dbReference>
<gene>
    <name evidence="1" type="ORF">LCGC14_1042460</name>
</gene>
<evidence type="ECO:0000313" key="1">
    <source>
        <dbReference type="EMBL" id="KKN09843.1"/>
    </source>
</evidence>
<proteinExistence type="predicted"/>
<dbReference type="AlphaFoldDB" id="A0A0F9QXK4"/>
<sequence>MCQLISGWISLDGLTVYPGDLVHHERGATIHGISEKVASPWEWTETVLQVRVSPAAKHKGATEAWYKELLRQKFRTRDGAIQWCLAHLSPNVESLYLNGLQSAEGLTLPESIGGSLYLNGLQSAEGLTLPESIGGYLYLNGLQSAEGLTLPESIGGSLDLNGLQSAEGLTLPESIGGYLYLPHSVRAELNARTTATP</sequence>
<name>A0A0F9QXK4_9ZZZZ</name>
<comment type="caution">
    <text evidence="1">The sequence shown here is derived from an EMBL/GenBank/DDBJ whole genome shotgun (WGS) entry which is preliminary data.</text>
</comment>
<reference evidence="1" key="1">
    <citation type="journal article" date="2015" name="Nature">
        <title>Complex archaea that bridge the gap between prokaryotes and eukaryotes.</title>
        <authorList>
            <person name="Spang A."/>
            <person name="Saw J.H."/>
            <person name="Jorgensen S.L."/>
            <person name="Zaremba-Niedzwiedzka K."/>
            <person name="Martijn J."/>
            <person name="Lind A.E."/>
            <person name="van Eijk R."/>
            <person name="Schleper C."/>
            <person name="Guy L."/>
            <person name="Ettema T.J."/>
        </authorList>
    </citation>
    <scope>NUCLEOTIDE SEQUENCE</scope>
</reference>